<gene>
    <name evidence="2" type="ORF">I7X43_07575</name>
</gene>
<sequence length="389" mass="42628">MSVALALGLPGSVLAQGLSAPQMEALALWAPSGQREAGLRAQWEWETNAQDGSNQSWVRQARLRVDAQARQGQGTGLRLGEVWLQGEAVGAGAPRAGGSWQWRLGRQVWAWALTDTVSPGDLVNPRDATDPTRPVHRALWGGTVRWQSGAAELEALLARSEAAPLPHGAWAMPLPPGLVWAQPASPGGLLALRARWRTAEGAEWRWVAAHGPSVAPVLSATPNGLQAWQPRQHSLVLQALRPLDGQSFIRAELARFWKGANGESGGAAFTQWVLSVDREWAWGEGSVYGLLQWQDSRGERSSLGPDLRRALDGQWLGRLQWRGDDGRQLQLEAVGRRGESLLRIAWIQSWAGQWETEAGWQAVEGRSGQFWHAWAVNDGAYVRLRWRGA</sequence>
<dbReference type="EMBL" id="JAEDAL010000002">
    <property type="protein sequence ID" value="MBH9552711.1"/>
    <property type="molecule type" value="Genomic_DNA"/>
</dbReference>
<protein>
    <submittedName>
        <fullName evidence="2">Uncharacterized protein</fullName>
    </submittedName>
</protein>
<keyword evidence="1" id="KW-0732">Signal</keyword>
<organism evidence="2 3">
    <name type="scientific">Inhella gelatinilytica</name>
    <dbReference type="NCBI Taxonomy" id="2795030"/>
    <lineage>
        <taxon>Bacteria</taxon>
        <taxon>Pseudomonadati</taxon>
        <taxon>Pseudomonadota</taxon>
        <taxon>Betaproteobacteria</taxon>
        <taxon>Burkholderiales</taxon>
        <taxon>Sphaerotilaceae</taxon>
        <taxon>Inhella</taxon>
    </lineage>
</organism>
<evidence type="ECO:0000313" key="2">
    <source>
        <dbReference type="EMBL" id="MBH9552711.1"/>
    </source>
</evidence>
<feature type="chain" id="PRO_5036852743" evidence="1">
    <location>
        <begin position="16"/>
        <end position="389"/>
    </location>
</feature>
<feature type="signal peptide" evidence="1">
    <location>
        <begin position="1"/>
        <end position="15"/>
    </location>
</feature>
<name>A0A931NEN8_9BURK</name>
<comment type="caution">
    <text evidence="2">The sequence shown here is derived from an EMBL/GenBank/DDBJ whole genome shotgun (WGS) entry which is preliminary data.</text>
</comment>
<evidence type="ECO:0000256" key="1">
    <source>
        <dbReference type="SAM" id="SignalP"/>
    </source>
</evidence>
<dbReference type="Proteomes" id="UP000620139">
    <property type="component" value="Unassembled WGS sequence"/>
</dbReference>
<accession>A0A931NEN8</accession>
<dbReference type="AlphaFoldDB" id="A0A931NEN8"/>
<reference evidence="2" key="1">
    <citation type="submission" date="2020-12" db="EMBL/GenBank/DDBJ databases">
        <title>The genome sequence of Inhella sp. 4Y17.</title>
        <authorList>
            <person name="Liu Y."/>
        </authorList>
    </citation>
    <scope>NUCLEOTIDE SEQUENCE</scope>
    <source>
        <strain evidence="2">4Y10</strain>
    </source>
</reference>
<evidence type="ECO:0000313" key="3">
    <source>
        <dbReference type="Proteomes" id="UP000620139"/>
    </source>
</evidence>
<dbReference type="RefSeq" id="WP_198100298.1">
    <property type="nucleotide sequence ID" value="NZ_JAEDAL010000002.1"/>
</dbReference>
<keyword evidence="3" id="KW-1185">Reference proteome</keyword>
<proteinExistence type="predicted"/>